<protein>
    <submittedName>
        <fullName evidence="1">Uncharacterized protein</fullName>
    </submittedName>
</protein>
<sequence length="239" mass="28419">MKKTVFSKLSRRKRRSLVIDLKNKIRNEKAEYGGKILSDVYFNTIDKGERNQKTRHWIDVYFPSKTDPALLWNTTIITCLQDLEDKAEHLAFEDARKGLTEEEYHDILNLETIPILDKNGKVFAHEQVFKEQNRKVEFSGRTYYEEIDYQKEQNIKRGVFDIYERYEIYKDYAYGLGLTIVVNEKNLDQEAVERAIENFYKRGEKTWTDDKPVDKKELIKLYNEVFKKTNCGSAEIKMD</sequence>
<accession>A0A629KHT2</accession>
<reference evidence="1" key="1">
    <citation type="submission" date="2019-10" db="EMBL/GenBank/DDBJ databases">
        <authorList>
            <consortium name="PulseNet: The National Subtyping Network for Foodborne Disease Surveillance"/>
            <person name="Tarr C.L."/>
            <person name="Trees E."/>
            <person name="Katz L.S."/>
            <person name="Carleton-Romer H.A."/>
            <person name="Stroika S."/>
            <person name="Kucerova Z."/>
            <person name="Roache K.F."/>
            <person name="Sabol A.L."/>
            <person name="Besser J."/>
            <person name="Gerner-Smidt P."/>
        </authorList>
    </citation>
    <scope>NUCLEOTIDE SEQUENCE</scope>
    <source>
        <strain evidence="1">PNUSAS108628</strain>
    </source>
</reference>
<name>A0A629KHT2_SALER</name>
<proteinExistence type="predicted"/>
<evidence type="ECO:0000313" key="1">
    <source>
        <dbReference type="EMBL" id="EDF8922140.1"/>
    </source>
</evidence>
<comment type="caution">
    <text evidence="1">The sequence shown here is derived from an EMBL/GenBank/DDBJ whole genome shotgun (WGS) entry which is preliminary data.</text>
</comment>
<gene>
    <name evidence="1" type="ORF">GCB20_24870</name>
</gene>
<dbReference type="EMBL" id="AAMCFY010000230">
    <property type="protein sequence ID" value="EDF8922140.1"/>
    <property type="molecule type" value="Genomic_DNA"/>
</dbReference>
<organism evidence="1">
    <name type="scientific">Salmonella enterica</name>
    <name type="common">Salmonella choleraesuis</name>
    <dbReference type="NCBI Taxonomy" id="28901"/>
    <lineage>
        <taxon>Bacteria</taxon>
        <taxon>Pseudomonadati</taxon>
        <taxon>Pseudomonadota</taxon>
        <taxon>Gammaproteobacteria</taxon>
        <taxon>Enterobacterales</taxon>
        <taxon>Enterobacteriaceae</taxon>
        <taxon>Salmonella</taxon>
    </lineage>
</organism>
<dbReference type="AlphaFoldDB" id="A0A629KHT2"/>